<dbReference type="AlphaFoldDB" id="A0ABD5WBG3"/>
<dbReference type="Proteomes" id="UP001596461">
    <property type="component" value="Unassembled WGS sequence"/>
</dbReference>
<evidence type="ECO:0000313" key="1">
    <source>
        <dbReference type="EMBL" id="MFC7070626.1"/>
    </source>
</evidence>
<sequence>MTDDVSDAARSIYNAKATEQFNEDATYYFPEKYQLGILADWLSTNGIAYTTEAEIFSYPIDVLASKYETTVAIELKSRNIGKGIDQALRNSDFVDYSYLSVWEQNVTDTLIQRVEDKQIGLIGIDDTLTVHVVASESPQQLCRKPRVIELIKNNVRGDISVQQQQGQADD</sequence>
<dbReference type="EMBL" id="JBHTAH010000012">
    <property type="protein sequence ID" value="MFC7070626.1"/>
    <property type="molecule type" value="Genomic_DNA"/>
</dbReference>
<reference evidence="1 2" key="1">
    <citation type="journal article" date="2019" name="Int. J. Syst. Evol. Microbiol.">
        <title>The Global Catalogue of Microorganisms (GCM) 10K type strain sequencing project: providing services to taxonomists for standard genome sequencing and annotation.</title>
        <authorList>
            <consortium name="The Broad Institute Genomics Platform"/>
            <consortium name="The Broad Institute Genome Sequencing Center for Infectious Disease"/>
            <person name="Wu L."/>
            <person name="Ma J."/>
        </authorList>
    </citation>
    <scope>NUCLEOTIDE SEQUENCE [LARGE SCALE GENOMIC DNA]</scope>
    <source>
        <strain evidence="1 2">DT31</strain>
    </source>
</reference>
<keyword evidence="2" id="KW-1185">Reference proteome</keyword>
<accession>A0ABD5WBG3</accession>
<dbReference type="RefSeq" id="WP_390210882.1">
    <property type="nucleotide sequence ID" value="NZ_JBHTAH010000012.1"/>
</dbReference>
<organism evidence="1 2">
    <name type="scientific">Halobaculum lipolyticum</name>
    <dbReference type="NCBI Taxonomy" id="3032001"/>
    <lineage>
        <taxon>Archaea</taxon>
        <taxon>Methanobacteriati</taxon>
        <taxon>Methanobacteriota</taxon>
        <taxon>Stenosarchaea group</taxon>
        <taxon>Halobacteria</taxon>
        <taxon>Halobacteriales</taxon>
        <taxon>Haloferacaceae</taxon>
        <taxon>Halobaculum</taxon>
    </lineage>
</organism>
<comment type="caution">
    <text evidence="1">The sequence shown here is derived from an EMBL/GenBank/DDBJ whole genome shotgun (WGS) entry which is preliminary data.</text>
</comment>
<name>A0ABD5WBG3_9EURY</name>
<evidence type="ECO:0000313" key="2">
    <source>
        <dbReference type="Proteomes" id="UP001596461"/>
    </source>
</evidence>
<protein>
    <recommendedName>
        <fullName evidence="3">DUF4143 domain-containing protein</fullName>
    </recommendedName>
</protein>
<evidence type="ECO:0008006" key="3">
    <source>
        <dbReference type="Google" id="ProtNLM"/>
    </source>
</evidence>
<gene>
    <name evidence="1" type="ORF">ACFQL9_13310</name>
</gene>
<proteinExistence type="predicted"/>